<name>A0A2S9YA81_9BACT</name>
<feature type="compositionally biased region" description="Basic and acidic residues" evidence="1">
    <location>
        <begin position="81"/>
        <end position="91"/>
    </location>
</feature>
<feature type="compositionally biased region" description="Polar residues" evidence="1">
    <location>
        <begin position="195"/>
        <end position="210"/>
    </location>
</feature>
<proteinExistence type="predicted"/>
<reference evidence="2 3" key="1">
    <citation type="submission" date="2018-03" db="EMBL/GenBank/DDBJ databases">
        <title>Draft Genome Sequences of the Obligatory Marine Myxobacteria Enhygromyxa salina SWB005.</title>
        <authorList>
            <person name="Poehlein A."/>
            <person name="Moghaddam J.A."/>
            <person name="Harms H."/>
            <person name="Alanjari M."/>
            <person name="Koenig G.M."/>
            <person name="Daniel R."/>
            <person name="Schaeberle T.F."/>
        </authorList>
    </citation>
    <scope>NUCLEOTIDE SEQUENCE [LARGE SCALE GENOMIC DNA]</scope>
    <source>
        <strain evidence="2 3">SWB005</strain>
    </source>
</reference>
<evidence type="ECO:0000256" key="1">
    <source>
        <dbReference type="SAM" id="MobiDB-lite"/>
    </source>
</evidence>
<evidence type="ECO:0000313" key="2">
    <source>
        <dbReference type="EMBL" id="PRQ02020.1"/>
    </source>
</evidence>
<dbReference type="Proteomes" id="UP000237968">
    <property type="component" value="Unassembled WGS sequence"/>
</dbReference>
<feature type="compositionally biased region" description="Low complexity" evidence="1">
    <location>
        <begin position="106"/>
        <end position="123"/>
    </location>
</feature>
<dbReference type="AlphaFoldDB" id="A0A2S9YA81"/>
<feature type="compositionally biased region" description="Basic and acidic residues" evidence="1">
    <location>
        <begin position="56"/>
        <end position="73"/>
    </location>
</feature>
<comment type="caution">
    <text evidence="2">The sequence shown here is derived from an EMBL/GenBank/DDBJ whole genome shotgun (WGS) entry which is preliminary data.</text>
</comment>
<evidence type="ECO:0000313" key="3">
    <source>
        <dbReference type="Proteomes" id="UP000237968"/>
    </source>
</evidence>
<organism evidence="2 3">
    <name type="scientific">Enhygromyxa salina</name>
    <dbReference type="NCBI Taxonomy" id="215803"/>
    <lineage>
        <taxon>Bacteria</taxon>
        <taxon>Pseudomonadati</taxon>
        <taxon>Myxococcota</taxon>
        <taxon>Polyangia</taxon>
        <taxon>Nannocystales</taxon>
        <taxon>Nannocystaceae</taxon>
        <taxon>Enhygromyxa</taxon>
    </lineage>
</organism>
<keyword evidence="3" id="KW-1185">Reference proteome</keyword>
<dbReference type="EMBL" id="PVNK01000132">
    <property type="protein sequence ID" value="PRQ02020.1"/>
    <property type="molecule type" value="Genomic_DNA"/>
</dbReference>
<gene>
    <name evidence="2" type="ORF">ENSA5_26700</name>
</gene>
<accession>A0A2S9YA81</accession>
<sequence length="224" mass="24592">MEVLQQEPSARQMERRRPELGPPPGLRGPQRPRPSLINESELPGAKPETPPSTSERGQRPQRAERNKGWRRSEFGVSPYEKYLRRPGDRHGGVAARAFCTADGEATPRTRTSSRPARTPAATTQPHQRVVKPETPLLRSGVSDRKEQSCADPSGHDPASSTSPSRPPRNPEQTSGTQGSTQDWSSKPRVRAVFDGSTSAGSGKVPRTTSPRCRVTPIQYVSFLK</sequence>
<feature type="region of interest" description="Disordered" evidence="1">
    <location>
        <begin position="1"/>
        <end position="210"/>
    </location>
</feature>
<protein>
    <submittedName>
        <fullName evidence="2">Uncharacterized protein</fullName>
    </submittedName>
</protein>
<feature type="compositionally biased region" description="Polar residues" evidence="1">
    <location>
        <begin position="171"/>
        <end position="184"/>
    </location>
</feature>